<evidence type="ECO:0000256" key="1">
    <source>
        <dbReference type="SAM" id="MobiDB-lite"/>
    </source>
</evidence>
<evidence type="ECO:0000313" key="2">
    <source>
        <dbReference type="EMBL" id="JAD54519.1"/>
    </source>
</evidence>
<accession>A0A0A9ARZ1</accession>
<name>A0A0A9ARZ1_ARUDO</name>
<dbReference type="EMBL" id="GBRH01243376">
    <property type="protein sequence ID" value="JAD54519.1"/>
    <property type="molecule type" value="Transcribed_RNA"/>
</dbReference>
<protein>
    <submittedName>
        <fullName evidence="2">Uncharacterized protein</fullName>
    </submittedName>
</protein>
<dbReference type="AlphaFoldDB" id="A0A0A9ARZ1"/>
<feature type="region of interest" description="Disordered" evidence="1">
    <location>
        <begin position="1"/>
        <end position="43"/>
    </location>
</feature>
<reference evidence="2" key="2">
    <citation type="journal article" date="2015" name="Data Brief">
        <title>Shoot transcriptome of the giant reed, Arundo donax.</title>
        <authorList>
            <person name="Barrero R.A."/>
            <person name="Guerrero F.D."/>
            <person name="Moolhuijzen P."/>
            <person name="Goolsby J.A."/>
            <person name="Tidwell J."/>
            <person name="Bellgard S.E."/>
            <person name="Bellgard M.I."/>
        </authorList>
    </citation>
    <scope>NUCLEOTIDE SEQUENCE</scope>
    <source>
        <tissue evidence="2">Shoot tissue taken approximately 20 cm above the soil surface</tissue>
    </source>
</reference>
<proteinExistence type="predicted"/>
<sequence length="64" mass="7351">MFPSIHSSMARASKRNQPRHRKKMTEREEKEEKAHHGGRQRRRKIAAELNLCRFAAAPVAEGGN</sequence>
<feature type="compositionally biased region" description="Basic and acidic residues" evidence="1">
    <location>
        <begin position="25"/>
        <end position="35"/>
    </location>
</feature>
<reference evidence="2" key="1">
    <citation type="submission" date="2014-09" db="EMBL/GenBank/DDBJ databases">
        <authorList>
            <person name="Magalhaes I.L.F."/>
            <person name="Oliveira U."/>
            <person name="Santos F.R."/>
            <person name="Vidigal T.H.D.A."/>
            <person name="Brescovit A.D."/>
            <person name="Santos A.J."/>
        </authorList>
    </citation>
    <scope>NUCLEOTIDE SEQUENCE</scope>
    <source>
        <tissue evidence="2">Shoot tissue taken approximately 20 cm above the soil surface</tissue>
    </source>
</reference>
<feature type="compositionally biased region" description="Basic residues" evidence="1">
    <location>
        <begin position="12"/>
        <end position="24"/>
    </location>
</feature>
<organism evidence="2">
    <name type="scientific">Arundo donax</name>
    <name type="common">Giant reed</name>
    <name type="synonym">Donax arundinaceus</name>
    <dbReference type="NCBI Taxonomy" id="35708"/>
    <lineage>
        <taxon>Eukaryota</taxon>
        <taxon>Viridiplantae</taxon>
        <taxon>Streptophyta</taxon>
        <taxon>Embryophyta</taxon>
        <taxon>Tracheophyta</taxon>
        <taxon>Spermatophyta</taxon>
        <taxon>Magnoliopsida</taxon>
        <taxon>Liliopsida</taxon>
        <taxon>Poales</taxon>
        <taxon>Poaceae</taxon>
        <taxon>PACMAD clade</taxon>
        <taxon>Arundinoideae</taxon>
        <taxon>Arundineae</taxon>
        <taxon>Arundo</taxon>
    </lineage>
</organism>